<accession>C4L4B8</accession>
<dbReference type="OrthoDB" id="9799230at2"/>
<keyword evidence="7" id="KW-0325">Glycoprotein</keyword>
<dbReference type="EC" id="4.3.2.5" evidence="2"/>
<dbReference type="PROSITE" id="PS51125">
    <property type="entry name" value="NHL"/>
    <property type="match status" value="4"/>
</dbReference>
<dbReference type="CDD" id="cd14958">
    <property type="entry name" value="NHL_PAL_like"/>
    <property type="match status" value="1"/>
</dbReference>
<dbReference type="eggNOG" id="COG3391">
    <property type="taxonomic scope" value="Bacteria"/>
</dbReference>
<comment type="cofactor">
    <cofactor evidence="1">
        <name>Zn(2+)</name>
        <dbReference type="ChEBI" id="CHEBI:29105"/>
    </cofactor>
</comment>
<evidence type="ECO:0000313" key="11">
    <source>
        <dbReference type="EMBL" id="ACQ71481.1"/>
    </source>
</evidence>
<evidence type="ECO:0000256" key="10">
    <source>
        <dbReference type="SAM" id="SignalP"/>
    </source>
</evidence>
<feature type="repeat" description="NHL" evidence="9">
    <location>
        <begin position="318"/>
        <end position="361"/>
    </location>
</feature>
<evidence type="ECO:0000256" key="1">
    <source>
        <dbReference type="ARBA" id="ARBA00001947"/>
    </source>
</evidence>
<evidence type="ECO:0000313" key="12">
    <source>
        <dbReference type="Proteomes" id="UP000000716"/>
    </source>
</evidence>
<dbReference type="GO" id="GO:0016020">
    <property type="term" value="C:membrane"/>
    <property type="evidence" value="ECO:0007669"/>
    <property type="project" value="InterPro"/>
</dbReference>
<keyword evidence="3" id="KW-0479">Metal-binding</keyword>
<evidence type="ECO:0000256" key="7">
    <source>
        <dbReference type="ARBA" id="ARBA00023180"/>
    </source>
</evidence>
<evidence type="ECO:0000256" key="9">
    <source>
        <dbReference type="PROSITE-ProRule" id="PRU00504"/>
    </source>
</evidence>
<dbReference type="InterPro" id="IPR011042">
    <property type="entry name" value="6-blade_b-propeller_TolB-like"/>
</dbReference>
<evidence type="ECO:0000256" key="5">
    <source>
        <dbReference type="ARBA" id="ARBA00022737"/>
    </source>
</evidence>
<keyword evidence="12" id="KW-1185">Reference proteome</keyword>
<evidence type="ECO:0000256" key="4">
    <source>
        <dbReference type="ARBA" id="ARBA00022729"/>
    </source>
</evidence>
<dbReference type="AlphaFoldDB" id="C4L4B8"/>
<feature type="repeat" description="NHL" evidence="9">
    <location>
        <begin position="184"/>
        <end position="215"/>
    </location>
</feature>
<gene>
    <name evidence="11" type="ordered locus">EAT1b_2563</name>
</gene>
<dbReference type="HOGENOM" id="CLU_037899_6_0_9"/>
<dbReference type="GO" id="GO:0005576">
    <property type="term" value="C:extracellular region"/>
    <property type="evidence" value="ECO:0007669"/>
    <property type="project" value="TreeGrafter"/>
</dbReference>
<protein>
    <recommendedName>
        <fullName evidence="2">peptidylamidoglycolate lyase</fullName>
        <ecNumber evidence="2">4.3.2.5</ecNumber>
    </recommendedName>
</protein>
<feature type="repeat" description="NHL" evidence="9">
    <location>
        <begin position="225"/>
        <end position="262"/>
    </location>
</feature>
<keyword evidence="5" id="KW-0677">Repeat</keyword>
<dbReference type="InterPro" id="IPR001258">
    <property type="entry name" value="NHL_repeat"/>
</dbReference>
<dbReference type="GO" id="GO:0046872">
    <property type="term" value="F:metal ion binding"/>
    <property type="evidence" value="ECO:0007669"/>
    <property type="project" value="UniProtKB-KW"/>
</dbReference>
<dbReference type="SUPFAM" id="SSF101898">
    <property type="entry name" value="NHL repeat"/>
    <property type="match status" value="1"/>
</dbReference>
<dbReference type="PRINTS" id="PR00790">
    <property type="entry name" value="PAMONOXGNASE"/>
</dbReference>
<dbReference type="InterPro" id="IPR000720">
    <property type="entry name" value="PHM/PAL"/>
</dbReference>
<feature type="signal peptide" evidence="10">
    <location>
        <begin position="1"/>
        <end position="26"/>
    </location>
</feature>
<evidence type="ECO:0000256" key="8">
    <source>
        <dbReference type="ARBA" id="ARBA00023239"/>
    </source>
</evidence>
<proteinExistence type="predicted"/>
<keyword evidence="8 11" id="KW-0456">Lyase</keyword>
<reference evidence="11 12" key="1">
    <citation type="journal article" date="2011" name="J. Bacteriol.">
        <title>Complete genome sequence of the Thermophilic Bacterium Exiguobacterium sp. AT1b.</title>
        <authorList>
            <person name="Vishnivetskaya T.A."/>
            <person name="Lucas S."/>
            <person name="Copeland A."/>
            <person name="Lapidus A."/>
            <person name="Glavina Del Rio T."/>
            <person name="Dalin E."/>
            <person name="Tice H."/>
            <person name="Bruce D.C."/>
            <person name="Goodwin L.A."/>
            <person name="Pitluck S."/>
            <person name="Saunders E."/>
            <person name="Brettin T."/>
            <person name="Detter C."/>
            <person name="Han C."/>
            <person name="Larimer F."/>
            <person name="Land M.L."/>
            <person name="Hauser L.J."/>
            <person name="Kyrpides N.C."/>
            <person name="Ovchinnikova G."/>
            <person name="Kathariou S."/>
            <person name="Ramaley R.F."/>
            <person name="Rodrigues D.F."/>
            <person name="Hendrix C."/>
            <person name="Richardson P."/>
            <person name="Tiedje J.M."/>
        </authorList>
    </citation>
    <scope>NUCLEOTIDE SEQUENCE [LARGE SCALE GENOMIC DNA]</scope>
    <source>
        <strain evidence="12">ATCC BAA-1283 / AT1b</strain>
    </source>
</reference>
<evidence type="ECO:0000256" key="2">
    <source>
        <dbReference type="ARBA" id="ARBA00012343"/>
    </source>
</evidence>
<feature type="chain" id="PRO_5002938902" description="peptidylamidoglycolate lyase" evidence="10">
    <location>
        <begin position="27"/>
        <end position="362"/>
    </location>
</feature>
<dbReference type="Gene3D" id="2.120.10.30">
    <property type="entry name" value="TolB, C-terminal domain"/>
    <property type="match status" value="1"/>
</dbReference>
<dbReference type="PANTHER" id="PTHR10680:SF28">
    <property type="entry name" value="SMP-30_GLUCONOLACTONASE_LRE-LIKE REGION DOMAIN-CONTAINING PROTEIN"/>
    <property type="match status" value="1"/>
</dbReference>
<dbReference type="PANTHER" id="PTHR10680">
    <property type="entry name" value="PEPTIDYL-GLYCINE ALPHA-AMIDATING MONOOXYGENASE"/>
    <property type="match status" value="1"/>
</dbReference>
<dbReference type="Pfam" id="PF01436">
    <property type="entry name" value="NHL"/>
    <property type="match status" value="2"/>
</dbReference>
<name>C4L4B8_EXISA</name>
<organism evidence="11 12">
    <name type="scientific">Exiguobacterium sp. (strain ATCC BAA-1283 / AT1b)</name>
    <dbReference type="NCBI Taxonomy" id="360911"/>
    <lineage>
        <taxon>Bacteria</taxon>
        <taxon>Bacillati</taxon>
        <taxon>Bacillota</taxon>
        <taxon>Bacilli</taxon>
        <taxon>Bacillales</taxon>
        <taxon>Bacillales Family XII. Incertae Sedis</taxon>
        <taxon>Exiguobacterium</taxon>
    </lineage>
</organism>
<keyword evidence="4 10" id="KW-0732">Signal</keyword>
<dbReference type="GO" id="GO:0004598">
    <property type="term" value="F:peptidylamidoglycolate lyase activity"/>
    <property type="evidence" value="ECO:0007669"/>
    <property type="project" value="UniProtKB-EC"/>
</dbReference>
<feature type="repeat" description="NHL" evidence="9">
    <location>
        <begin position="107"/>
        <end position="147"/>
    </location>
</feature>
<dbReference type="STRING" id="360911.EAT1b_2563"/>
<sequence length="362" mass="40840">MYRMKKRMVLGVSVLLALSVTLVWLAQGRTDPIFKDEYDEKAKSSRYTSSWVWPEKDSVSHRGGEGSGVSTSPSGYVYYLHRGDGSYANEELITTPTITVFDPNTNEIVDEFGDNLFQSPHGIEVDSQNNIWVTDIMLNKVFKLDERGNVLATFGDDYRLGTETSLRIRNELPNFPVPMNEYTFARPTDVTVMEDGSFIVADGYRNHRIVKFNRDGNIQWEVDAYGSSDGEFNLPHGITHDQSGNIYVADRNNARIQVFDQDGQHLSTWDDTEIGRPYGIDAGNDGNIYLVDGGDYLNGERETPKSQIVVLSPKGEVIERFGSWGNKMGQLRIPHDLTVLEDGTIFVAELLNERLQKFTITE</sequence>
<dbReference type="KEGG" id="eat:EAT1b_2563"/>
<dbReference type="EMBL" id="CP001615">
    <property type="protein sequence ID" value="ACQ71481.1"/>
    <property type="molecule type" value="Genomic_DNA"/>
</dbReference>
<dbReference type="Proteomes" id="UP000000716">
    <property type="component" value="Chromosome"/>
</dbReference>
<evidence type="ECO:0000256" key="6">
    <source>
        <dbReference type="ARBA" id="ARBA00023157"/>
    </source>
</evidence>
<evidence type="ECO:0000256" key="3">
    <source>
        <dbReference type="ARBA" id="ARBA00022723"/>
    </source>
</evidence>
<keyword evidence="6" id="KW-1015">Disulfide bond</keyword>
<dbReference type="GO" id="GO:0006518">
    <property type="term" value="P:peptide metabolic process"/>
    <property type="evidence" value="ECO:0007669"/>
    <property type="project" value="InterPro"/>
</dbReference>